<feature type="transmembrane region" description="Helical" evidence="4">
    <location>
        <begin position="157"/>
        <end position="177"/>
    </location>
</feature>
<dbReference type="PROSITE" id="PS51781">
    <property type="entry name" value="SH3B"/>
    <property type="match status" value="1"/>
</dbReference>
<keyword evidence="4" id="KW-1133">Transmembrane helix</keyword>
<dbReference type="Pfam" id="PF07719">
    <property type="entry name" value="TPR_2"/>
    <property type="match status" value="1"/>
</dbReference>
<dbReference type="Gene3D" id="2.30.30.40">
    <property type="entry name" value="SH3 Domains"/>
    <property type="match status" value="1"/>
</dbReference>
<evidence type="ECO:0000256" key="1">
    <source>
        <dbReference type="ARBA" id="ARBA00022737"/>
    </source>
</evidence>
<evidence type="ECO:0000256" key="2">
    <source>
        <dbReference type="ARBA" id="ARBA00022803"/>
    </source>
</evidence>
<feature type="repeat" description="TPR" evidence="3">
    <location>
        <begin position="53"/>
        <end position="86"/>
    </location>
</feature>
<dbReference type="InterPro" id="IPR011990">
    <property type="entry name" value="TPR-like_helical_dom_sf"/>
</dbReference>
<keyword evidence="4" id="KW-0472">Membrane</keyword>
<evidence type="ECO:0000259" key="5">
    <source>
        <dbReference type="PROSITE" id="PS51781"/>
    </source>
</evidence>
<feature type="transmembrane region" description="Helical" evidence="4">
    <location>
        <begin position="127"/>
        <end position="145"/>
    </location>
</feature>
<dbReference type="Proteomes" id="UP001198402">
    <property type="component" value="Unassembled WGS sequence"/>
</dbReference>
<dbReference type="InterPro" id="IPR013105">
    <property type="entry name" value="TPR_2"/>
</dbReference>
<organism evidence="6 7">
    <name type="scientific">Winogradskyella vincentii</name>
    <dbReference type="NCBI Taxonomy" id="2877122"/>
    <lineage>
        <taxon>Bacteria</taxon>
        <taxon>Pseudomonadati</taxon>
        <taxon>Bacteroidota</taxon>
        <taxon>Flavobacteriia</taxon>
        <taxon>Flavobacteriales</taxon>
        <taxon>Flavobacteriaceae</taxon>
        <taxon>Winogradskyella</taxon>
    </lineage>
</organism>
<feature type="domain" description="SH3b" evidence="5">
    <location>
        <begin position="186"/>
        <end position="249"/>
    </location>
</feature>
<keyword evidence="2 3" id="KW-0802">TPR repeat</keyword>
<sequence length="251" mass="28690">MRAIALLIFCFSFFGYSQNNQLFEEANALYYDGKYAESIEKYESILESEVHSSELYFNLANANYKLNNIAPSVYYYEKALLLSPNDEEIKNNLAFARNMTIDAIDTVPDVGFAKILKNFVTTLNADTWAIIAVIGVFVFVLLFLLYHFAQATSRKRLAFIISVASLFVACLSVAMAFQKVQLDKKDNPAIVFAQESRVKADPNKMSEEVFRLHEGTKIQVLDTYEDWKKIQLSDNSIGWIQSQDIKMLNEF</sequence>
<dbReference type="EMBL" id="JAIUJS010000002">
    <property type="protein sequence ID" value="MCA0152562.1"/>
    <property type="molecule type" value="Genomic_DNA"/>
</dbReference>
<dbReference type="Gene3D" id="1.25.40.10">
    <property type="entry name" value="Tetratricopeptide repeat domain"/>
    <property type="match status" value="1"/>
</dbReference>
<keyword evidence="7" id="KW-1185">Reference proteome</keyword>
<accession>A0ABS7Y143</accession>
<keyword evidence="1" id="KW-0677">Repeat</keyword>
<gene>
    <name evidence="6" type="ORF">LBV24_04995</name>
</gene>
<dbReference type="Pfam" id="PF08239">
    <property type="entry name" value="SH3_3"/>
    <property type="match status" value="1"/>
</dbReference>
<keyword evidence="4" id="KW-0812">Transmembrane</keyword>
<evidence type="ECO:0000313" key="7">
    <source>
        <dbReference type="Proteomes" id="UP001198402"/>
    </source>
</evidence>
<dbReference type="SUPFAM" id="SSF48452">
    <property type="entry name" value="TPR-like"/>
    <property type="match status" value="1"/>
</dbReference>
<dbReference type="PROSITE" id="PS50005">
    <property type="entry name" value="TPR"/>
    <property type="match status" value="1"/>
</dbReference>
<proteinExistence type="predicted"/>
<dbReference type="InterPro" id="IPR003646">
    <property type="entry name" value="SH3-like_bac-type"/>
</dbReference>
<comment type="caution">
    <text evidence="6">The sequence shown here is derived from an EMBL/GenBank/DDBJ whole genome shotgun (WGS) entry which is preliminary data.</text>
</comment>
<reference evidence="7" key="1">
    <citation type="submission" date="2023-07" db="EMBL/GenBank/DDBJ databases">
        <authorList>
            <person name="Yue Y."/>
        </authorList>
    </citation>
    <scope>NUCLEOTIDE SEQUENCE [LARGE SCALE GENOMIC DNA]</scope>
    <source>
        <strain evidence="7">2Y89</strain>
    </source>
</reference>
<dbReference type="RefSeq" id="WP_224477490.1">
    <property type="nucleotide sequence ID" value="NZ_JAIUJS010000002.1"/>
</dbReference>
<evidence type="ECO:0000256" key="3">
    <source>
        <dbReference type="PROSITE-ProRule" id="PRU00339"/>
    </source>
</evidence>
<name>A0ABS7Y143_9FLAO</name>
<evidence type="ECO:0000256" key="4">
    <source>
        <dbReference type="SAM" id="Phobius"/>
    </source>
</evidence>
<dbReference type="SMART" id="SM00028">
    <property type="entry name" value="TPR"/>
    <property type="match status" value="2"/>
</dbReference>
<dbReference type="InterPro" id="IPR019734">
    <property type="entry name" value="TPR_rpt"/>
</dbReference>
<protein>
    <submittedName>
        <fullName evidence="6">Tetratricopeptide repeat protein</fullName>
    </submittedName>
</protein>
<evidence type="ECO:0000313" key="6">
    <source>
        <dbReference type="EMBL" id="MCA0152562.1"/>
    </source>
</evidence>